<dbReference type="GO" id="GO:0008235">
    <property type="term" value="F:metalloexopeptidase activity"/>
    <property type="evidence" value="ECO:0007669"/>
    <property type="project" value="InterPro"/>
</dbReference>
<dbReference type="Pfam" id="PF04389">
    <property type="entry name" value="Peptidase_M28"/>
    <property type="match status" value="1"/>
</dbReference>
<dbReference type="InterPro" id="IPR046450">
    <property type="entry name" value="PA_dom_sf"/>
</dbReference>
<dbReference type="InterPro" id="IPR045175">
    <property type="entry name" value="M28_fam"/>
</dbReference>
<dbReference type="EMBL" id="SDHX01000001">
    <property type="protein sequence ID" value="RXK55103.1"/>
    <property type="molecule type" value="Genomic_DNA"/>
</dbReference>
<dbReference type="Proteomes" id="UP000290218">
    <property type="component" value="Unassembled WGS sequence"/>
</dbReference>
<dbReference type="PANTHER" id="PTHR12147">
    <property type="entry name" value="METALLOPEPTIDASE M28 FAMILY MEMBER"/>
    <property type="match status" value="1"/>
</dbReference>
<organism evidence="2 3">
    <name type="scientific">Oleiharenicola lentus</name>
    <dbReference type="NCBI Taxonomy" id="2508720"/>
    <lineage>
        <taxon>Bacteria</taxon>
        <taxon>Pseudomonadati</taxon>
        <taxon>Verrucomicrobiota</taxon>
        <taxon>Opitutia</taxon>
        <taxon>Opitutales</taxon>
        <taxon>Opitutaceae</taxon>
        <taxon>Oleiharenicola</taxon>
    </lineage>
</organism>
<dbReference type="CDD" id="cd04820">
    <property type="entry name" value="PA_M28_1_1"/>
    <property type="match status" value="1"/>
</dbReference>
<dbReference type="InterPro" id="IPR007484">
    <property type="entry name" value="Peptidase_M28"/>
</dbReference>
<keyword evidence="3" id="KW-1185">Reference proteome</keyword>
<dbReference type="Gene3D" id="3.50.30.30">
    <property type="match status" value="1"/>
</dbReference>
<protein>
    <submittedName>
        <fullName evidence="2">M28 family peptidase</fullName>
    </submittedName>
</protein>
<evidence type="ECO:0000259" key="1">
    <source>
        <dbReference type="Pfam" id="PF04389"/>
    </source>
</evidence>
<dbReference type="OrthoDB" id="9762302at2"/>
<proteinExistence type="predicted"/>
<evidence type="ECO:0000313" key="3">
    <source>
        <dbReference type="Proteomes" id="UP000290218"/>
    </source>
</evidence>
<dbReference type="SUPFAM" id="SSF52025">
    <property type="entry name" value="PA domain"/>
    <property type="match status" value="1"/>
</dbReference>
<reference evidence="2 3" key="1">
    <citation type="submission" date="2019-01" db="EMBL/GenBank/DDBJ databases">
        <title>Lacunisphaera sp. strain TWA-58.</title>
        <authorList>
            <person name="Chen W.-M."/>
        </authorList>
    </citation>
    <scope>NUCLEOTIDE SEQUENCE [LARGE SCALE GENOMIC DNA]</scope>
    <source>
        <strain evidence="2 3">TWA-58</strain>
    </source>
</reference>
<gene>
    <name evidence="2" type="ORF">ESB00_04175</name>
</gene>
<accession>A0A4Q1C840</accession>
<dbReference type="AlphaFoldDB" id="A0A4Q1C840"/>
<dbReference type="PANTHER" id="PTHR12147:SF26">
    <property type="entry name" value="PEPTIDASE M28 DOMAIN-CONTAINING PROTEIN"/>
    <property type="match status" value="1"/>
</dbReference>
<comment type="caution">
    <text evidence="2">The sequence shown here is derived from an EMBL/GenBank/DDBJ whole genome shotgun (WGS) entry which is preliminary data.</text>
</comment>
<sequence length="563" mass="59645">MSGIASAPSQLGLAGKRSYDTVRRMCPAARFAAIFVLLNTAALSAANEVTATRIRAHTTFLADDLLEGRGAGTRGHELAARYVASQLARLGIEPGADGGIYEQPVKLVESASNYAAARLVVRAGDKEDALTPVNDMMVTIAPGQTADAITATAVFVGFGIRAPDLQHDDFAGVDLQGKIAVILSGAPQRFPSEQRAHHGNSEQKRTLLVQHGAIGVVTIMTPWDEVRRPWAMTVALSRFPSMRLVDDAGGLVNGFPQLRVLGSVGNAAAGRVLIGAPKTLSEIFAAAERGEPQNFPLGVTITLAGEATLRRVESLNVLGRLPGTDPELAGQPLVITGHLDHLGIGTAVNGDTIYNGAVDNALGIGVLLQVAEELATGPRPRRPVLFAAVTGEEKGLLGSHRLATHPPAWVQRCAASLNIDMPLLSAPARDLIAYGYRNSTLGAVLEKVAGRHGMVVSPDPAPEEVRFVRSDQYSFVLTGVPAMKVDPGKQAVDPAVDLVAAEVDYRKNHYHKPSDELDRPIDWTAAARYTALMADLARTIANEPSAPAWLPGDFFGELFGPKK</sequence>
<dbReference type="GO" id="GO:0006508">
    <property type="term" value="P:proteolysis"/>
    <property type="evidence" value="ECO:0007669"/>
    <property type="project" value="InterPro"/>
</dbReference>
<dbReference type="SUPFAM" id="SSF53187">
    <property type="entry name" value="Zn-dependent exopeptidases"/>
    <property type="match status" value="1"/>
</dbReference>
<feature type="domain" description="Peptidase M28" evidence="1">
    <location>
        <begin position="316"/>
        <end position="536"/>
    </location>
</feature>
<name>A0A4Q1C840_9BACT</name>
<dbReference type="Gene3D" id="3.40.630.10">
    <property type="entry name" value="Zn peptidases"/>
    <property type="match status" value="1"/>
</dbReference>
<evidence type="ECO:0000313" key="2">
    <source>
        <dbReference type="EMBL" id="RXK55103.1"/>
    </source>
</evidence>